<dbReference type="AlphaFoldDB" id="A0AAU8AH34"/>
<evidence type="ECO:0000313" key="1">
    <source>
        <dbReference type="EMBL" id="XCC93495.1"/>
    </source>
</evidence>
<evidence type="ECO:0008006" key="2">
    <source>
        <dbReference type="Google" id="ProtNLM"/>
    </source>
</evidence>
<dbReference type="EMBL" id="CP123384">
    <property type="protein sequence ID" value="XCC93495.1"/>
    <property type="molecule type" value="Genomic_DNA"/>
</dbReference>
<proteinExistence type="predicted"/>
<reference evidence="1" key="1">
    <citation type="submission" date="2023-02" db="EMBL/GenBank/DDBJ databases">
        <title>Description and genomic characterization of Salipiger bruguierae sp. nov., isolated from the sediment of mangrove plant Bruguiera sexangula.</title>
        <authorList>
            <person name="Long M."/>
        </authorList>
    </citation>
    <scope>NUCLEOTIDE SEQUENCE</scope>
    <source>
        <strain evidence="1">H15</strain>
    </source>
</reference>
<dbReference type="RefSeq" id="WP_353472316.1">
    <property type="nucleotide sequence ID" value="NZ_CP123384.1"/>
</dbReference>
<protein>
    <recommendedName>
        <fullName evidence="2">LamG domain-containing protein</fullName>
    </recommendedName>
</protein>
<name>A0AAU8AH34_9RHOB</name>
<gene>
    <name evidence="1" type="ORF">PVT71_13575</name>
</gene>
<accession>A0AAU8AH34</accession>
<sequence length="270" mass="28685">MNSTILRSDNRITDPSRQRIERDPILGLEDWVWCLDFTNPFCNPTEAPIPATGTKFVSLARDPGDPTLQGRGGTLRNAGATITQVAGRGGLVFPAGTHNVTDFVEFTYGSQDFYLDNDDFLAVVWDKQTLTGFNTANYAPILWDSISNANAASLWMDLGLGGTVPRGAVGTGSAGQSVLGTEGVGQGSPRQIAFAREGTKLSLFVNGVLMDVNPNGPASLQASGPVSTKLAGNHVATIYKTAACKLGGAYDRPVAEIVAQDWRACMNKFV</sequence>
<organism evidence="1">
    <name type="scientific">Alloyangia sp. H15</name>
    <dbReference type="NCBI Taxonomy" id="3029062"/>
    <lineage>
        <taxon>Bacteria</taxon>
        <taxon>Pseudomonadati</taxon>
        <taxon>Pseudomonadota</taxon>
        <taxon>Alphaproteobacteria</taxon>
        <taxon>Rhodobacterales</taxon>
        <taxon>Roseobacteraceae</taxon>
        <taxon>Alloyangia</taxon>
    </lineage>
</organism>